<evidence type="ECO:0000313" key="2">
    <source>
        <dbReference type="EMBL" id="RNA68529.1"/>
    </source>
</evidence>
<dbReference type="OrthoDB" id="2884530at2"/>
<dbReference type="EMBL" id="RHIB01000001">
    <property type="protein sequence ID" value="RNA68529.1"/>
    <property type="molecule type" value="Genomic_DNA"/>
</dbReference>
<evidence type="ECO:0000313" key="3">
    <source>
        <dbReference type="Proteomes" id="UP000278746"/>
    </source>
</evidence>
<proteinExistence type="predicted"/>
<dbReference type="AlphaFoldDB" id="A0A3M7TTC1"/>
<keyword evidence="1" id="KW-1133">Transmembrane helix</keyword>
<evidence type="ECO:0000256" key="1">
    <source>
        <dbReference type="SAM" id="Phobius"/>
    </source>
</evidence>
<feature type="transmembrane region" description="Helical" evidence="1">
    <location>
        <begin position="7"/>
        <end position="24"/>
    </location>
</feature>
<keyword evidence="3" id="KW-1185">Reference proteome</keyword>
<name>A0A3M7TTC1_9BACI</name>
<protein>
    <submittedName>
        <fullName evidence="2">Uncharacterized protein</fullName>
    </submittedName>
</protein>
<comment type="caution">
    <text evidence="2">The sequence shown here is derived from an EMBL/GenBank/DDBJ whole genome shotgun (WGS) entry which is preliminary data.</text>
</comment>
<organism evidence="2 3">
    <name type="scientific">Alteribacter keqinensis</name>
    <dbReference type="NCBI Taxonomy" id="2483800"/>
    <lineage>
        <taxon>Bacteria</taxon>
        <taxon>Bacillati</taxon>
        <taxon>Bacillota</taxon>
        <taxon>Bacilli</taxon>
        <taxon>Bacillales</taxon>
        <taxon>Bacillaceae</taxon>
        <taxon>Alteribacter</taxon>
    </lineage>
</organism>
<feature type="transmembrane region" description="Helical" evidence="1">
    <location>
        <begin position="30"/>
        <end position="49"/>
    </location>
</feature>
<keyword evidence="1" id="KW-0812">Transmembrane</keyword>
<keyword evidence="1" id="KW-0472">Membrane</keyword>
<gene>
    <name evidence="2" type="ORF">EBO34_00715</name>
</gene>
<feature type="transmembrane region" description="Helical" evidence="1">
    <location>
        <begin position="61"/>
        <end position="82"/>
    </location>
</feature>
<accession>A0A3M7TTC1</accession>
<sequence>MTKQRWIWLIAILLIFMGGLLLYNTIQSPALLLSLPYHLLIIAIMFGVWASFEWRKNHKKLAYLFIALAVYSLTAFAFTTMVL</sequence>
<dbReference type="RefSeq" id="WP_122896054.1">
    <property type="nucleotide sequence ID" value="NZ_RHIB01000001.1"/>
</dbReference>
<reference evidence="2 3" key="1">
    <citation type="submission" date="2018-10" db="EMBL/GenBank/DDBJ databases">
        <title>Bacillus Keqinensis sp. nov., a moderately halophilic bacterium isolated from a saline-alkaline lake.</title>
        <authorList>
            <person name="Wang H."/>
        </authorList>
    </citation>
    <scope>NUCLEOTIDE SEQUENCE [LARGE SCALE GENOMIC DNA]</scope>
    <source>
        <strain evidence="2 3">KQ-3</strain>
    </source>
</reference>
<dbReference type="Proteomes" id="UP000278746">
    <property type="component" value="Unassembled WGS sequence"/>
</dbReference>